<evidence type="ECO:0000313" key="3">
    <source>
        <dbReference type="EMBL" id="OAE23683.1"/>
    </source>
</evidence>
<comment type="caution">
    <text evidence="3">The sequence shown here is derived from an EMBL/GenBank/DDBJ whole genome shotgun (WGS) entry which is preliminary data.</text>
</comment>
<evidence type="ECO:0000256" key="2">
    <source>
        <dbReference type="SAM" id="MobiDB-lite"/>
    </source>
</evidence>
<dbReference type="AlphaFoldDB" id="A0A176VTF5"/>
<protein>
    <submittedName>
        <fullName evidence="3">Uncharacterized protein</fullName>
    </submittedName>
</protein>
<evidence type="ECO:0000313" key="4">
    <source>
        <dbReference type="Proteomes" id="UP000077202"/>
    </source>
</evidence>
<accession>A0A176VTF5</accession>
<name>A0A176VTF5_MARPO</name>
<reference evidence="3" key="1">
    <citation type="submission" date="2016-03" db="EMBL/GenBank/DDBJ databases">
        <title>Mechanisms controlling the formation of the plant cell surface in tip-growing cells are functionally conserved among land plants.</title>
        <authorList>
            <person name="Honkanen S."/>
            <person name="Jones V.A."/>
            <person name="Morieri G."/>
            <person name="Champion C."/>
            <person name="Hetherington A.J."/>
            <person name="Kelly S."/>
            <person name="Saint-Marcoux D."/>
            <person name="Proust H."/>
            <person name="Prescott H."/>
            <person name="Dolan L."/>
        </authorList>
    </citation>
    <scope>NUCLEOTIDE SEQUENCE [LARGE SCALE GENOMIC DNA]</scope>
    <source>
        <tissue evidence="3">Whole gametophyte</tissue>
    </source>
</reference>
<feature type="compositionally biased region" description="Basic and acidic residues" evidence="2">
    <location>
        <begin position="73"/>
        <end position="84"/>
    </location>
</feature>
<evidence type="ECO:0000256" key="1">
    <source>
        <dbReference type="SAM" id="Coils"/>
    </source>
</evidence>
<feature type="region of interest" description="Disordered" evidence="2">
    <location>
        <begin position="49"/>
        <end position="84"/>
    </location>
</feature>
<feature type="coiled-coil region" evidence="1">
    <location>
        <begin position="139"/>
        <end position="212"/>
    </location>
</feature>
<organism evidence="3 4">
    <name type="scientific">Marchantia polymorpha subsp. ruderalis</name>
    <dbReference type="NCBI Taxonomy" id="1480154"/>
    <lineage>
        <taxon>Eukaryota</taxon>
        <taxon>Viridiplantae</taxon>
        <taxon>Streptophyta</taxon>
        <taxon>Embryophyta</taxon>
        <taxon>Marchantiophyta</taxon>
        <taxon>Marchantiopsida</taxon>
        <taxon>Marchantiidae</taxon>
        <taxon>Marchantiales</taxon>
        <taxon>Marchantiaceae</taxon>
        <taxon>Marchantia</taxon>
    </lineage>
</organism>
<keyword evidence="1" id="KW-0175">Coiled coil</keyword>
<keyword evidence="4" id="KW-1185">Reference proteome</keyword>
<sequence length="225" mass="25081">MTESSDSSVEKTVAAAIATAEDTIDEPTLEVMEEGPSAVSIEVLKDVAVEPSEERSETASLSFLSSEQMRSMRNKDIPQPKTSEELVKELTKSEAILEQIVAQLKTAVAVKREWDSETKMAKKRAASLTIECAATKPTLQEQEDRFRAKEMECEVLRLNLVKESDRCAELEQAYISLRATNENVQKVTADLCARLETSKEAYEAVVQRAKRLIATTGKREHVEED</sequence>
<dbReference type="Proteomes" id="UP000077202">
    <property type="component" value="Unassembled WGS sequence"/>
</dbReference>
<feature type="compositionally biased region" description="Polar residues" evidence="2">
    <location>
        <begin position="58"/>
        <end position="71"/>
    </location>
</feature>
<proteinExistence type="predicted"/>
<gene>
    <name evidence="3" type="ORF">AXG93_4520s1060</name>
</gene>
<dbReference type="EMBL" id="LVLJ01002792">
    <property type="protein sequence ID" value="OAE23683.1"/>
    <property type="molecule type" value="Genomic_DNA"/>
</dbReference>